<dbReference type="RefSeq" id="WP_228353952.1">
    <property type="nucleotide sequence ID" value="NZ_JACEGA010000001.1"/>
</dbReference>
<dbReference type="AlphaFoldDB" id="A0A839K5B2"/>
<sequence length="537" mass="60726">MKRIIALLLAVVLVMSTLAGCGSTAKNEGSKTENEGNKSESKSETGSGTTTATDEKNEDITISMFLQDSADQAISPDLPIIQEITKRTGVHFDFIAAPNTEDQFREKFNVTVASGEIPDVMVSTYRADMMKVAEQGVFAPLDDYIDQYAPNLKKILDENPGYIRDLRSSDGKMYFLPFIGAVRTFKVWMLRADWLEKLNLEVPVTLDDWYNVLKAFKEQDPNGNGIADEIPFTTRNRQAGALAFMEAFGISGFEANEQFFIEDGQVKYAYTDPRFKEALTFINKLYNEGLLDPEYTTNDTNVWLSRFNNEVTGACQDTTARAYSLGTQIQANGSKDARFVVVAPPMGPDGTQMTTSQMQPIRGYTAISADSKYIKEIVQLFDYFYSEEGSLLNNFGIEGVTYTMENGKPTYTDVIAKDPQGRSILSMLNVYGHREWAYQQDVGYEDALLDPEFVKYRNDMEQYIRPTFPALSYTEEERDIINSTYTEIQTYKDEMIDKFIMGKESLDNFDKFVETIKSIGIDEVLKAEQAAYDRYMK</sequence>
<feature type="compositionally biased region" description="Basic and acidic residues" evidence="1">
    <location>
        <begin position="28"/>
        <end position="43"/>
    </location>
</feature>
<keyword evidence="2" id="KW-0732">Signal</keyword>
<feature type="signal peptide" evidence="2">
    <location>
        <begin position="1"/>
        <end position="19"/>
    </location>
</feature>
<comment type="caution">
    <text evidence="3">The sequence shown here is derived from an EMBL/GenBank/DDBJ whole genome shotgun (WGS) entry which is preliminary data.</text>
</comment>
<dbReference type="PROSITE" id="PS51257">
    <property type="entry name" value="PROKAR_LIPOPROTEIN"/>
    <property type="match status" value="1"/>
</dbReference>
<dbReference type="EMBL" id="JACEGA010000001">
    <property type="protein sequence ID" value="MBB2184372.1"/>
    <property type="molecule type" value="Genomic_DNA"/>
</dbReference>
<evidence type="ECO:0000256" key="2">
    <source>
        <dbReference type="SAM" id="SignalP"/>
    </source>
</evidence>
<feature type="chain" id="PRO_5039035593" evidence="2">
    <location>
        <begin position="20"/>
        <end position="537"/>
    </location>
</feature>
<name>A0A839K5B2_9FIRM</name>
<gene>
    <name evidence="3" type="ORF">H0486_15940</name>
</gene>
<dbReference type="PANTHER" id="PTHR43649">
    <property type="entry name" value="ARABINOSE-BINDING PROTEIN-RELATED"/>
    <property type="match status" value="1"/>
</dbReference>
<protein>
    <submittedName>
        <fullName evidence="3">Extracellular solute-binding protein</fullName>
    </submittedName>
</protein>
<accession>A0A839K5B2</accession>
<dbReference type="InterPro" id="IPR006059">
    <property type="entry name" value="SBP"/>
</dbReference>
<dbReference type="Gene3D" id="3.40.190.10">
    <property type="entry name" value="Periplasmic binding protein-like II"/>
    <property type="match status" value="2"/>
</dbReference>
<dbReference type="SUPFAM" id="SSF53850">
    <property type="entry name" value="Periplasmic binding protein-like II"/>
    <property type="match status" value="1"/>
</dbReference>
<evidence type="ECO:0000313" key="3">
    <source>
        <dbReference type="EMBL" id="MBB2184372.1"/>
    </source>
</evidence>
<evidence type="ECO:0000313" key="4">
    <source>
        <dbReference type="Proteomes" id="UP000574276"/>
    </source>
</evidence>
<dbReference type="InterPro" id="IPR050490">
    <property type="entry name" value="Bact_solute-bd_prot1"/>
</dbReference>
<dbReference type="Proteomes" id="UP000574276">
    <property type="component" value="Unassembled WGS sequence"/>
</dbReference>
<dbReference type="PANTHER" id="PTHR43649:SF12">
    <property type="entry name" value="DIACETYLCHITOBIOSE BINDING PROTEIN DASA"/>
    <property type="match status" value="1"/>
</dbReference>
<evidence type="ECO:0000256" key="1">
    <source>
        <dbReference type="SAM" id="MobiDB-lite"/>
    </source>
</evidence>
<organism evidence="3 4">
    <name type="scientific">Variimorphobacter saccharofermentans</name>
    <dbReference type="NCBI Taxonomy" id="2755051"/>
    <lineage>
        <taxon>Bacteria</taxon>
        <taxon>Bacillati</taxon>
        <taxon>Bacillota</taxon>
        <taxon>Clostridia</taxon>
        <taxon>Lachnospirales</taxon>
        <taxon>Lachnospiraceae</taxon>
        <taxon>Variimorphobacter</taxon>
    </lineage>
</organism>
<reference evidence="3 4" key="1">
    <citation type="submission" date="2020-07" db="EMBL/GenBank/DDBJ databases">
        <title>Characterization and genome sequencing of isolate MD1, a novel member within the family Lachnospiraceae.</title>
        <authorList>
            <person name="Rettenmaier R."/>
            <person name="Di Bello L."/>
            <person name="Zinser C."/>
            <person name="Scheitz K."/>
            <person name="Liebl W."/>
            <person name="Zverlov V."/>
        </authorList>
    </citation>
    <scope>NUCLEOTIDE SEQUENCE [LARGE SCALE GENOMIC DNA]</scope>
    <source>
        <strain evidence="3 4">MD1</strain>
    </source>
</reference>
<keyword evidence="4" id="KW-1185">Reference proteome</keyword>
<feature type="region of interest" description="Disordered" evidence="1">
    <location>
        <begin position="23"/>
        <end position="58"/>
    </location>
</feature>
<proteinExistence type="predicted"/>
<dbReference type="Pfam" id="PF01547">
    <property type="entry name" value="SBP_bac_1"/>
    <property type="match status" value="1"/>
</dbReference>